<evidence type="ECO:0000313" key="3">
    <source>
        <dbReference type="Proteomes" id="UP000188354"/>
    </source>
</evidence>
<dbReference type="EMBL" id="CM007377">
    <property type="protein sequence ID" value="OIV94318.1"/>
    <property type="molecule type" value="Genomic_DNA"/>
</dbReference>
<dbReference type="AlphaFoldDB" id="A0A1J7G1Z4"/>
<protein>
    <submittedName>
        <fullName evidence="2">Uncharacterized protein</fullName>
    </submittedName>
</protein>
<sequence>MTEPNQDKASMQLDRAKVKIDRVKLKIHRTTPQHDQGKINLDRGIMARDRRNERPMQNSASTSTHQPEALHNTLTISHMPWRIDSDRGANGLMHQVCLNSPGLGA</sequence>
<organism evidence="2 3">
    <name type="scientific">Lupinus angustifolius</name>
    <name type="common">Narrow-leaved blue lupine</name>
    <dbReference type="NCBI Taxonomy" id="3871"/>
    <lineage>
        <taxon>Eukaryota</taxon>
        <taxon>Viridiplantae</taxon>
        <taxon>Streptophyta</taxon>
        <taxon>Embryophyta</taxon>
        <taxon>Tracheophyta</taxon>
        <taxon>Spermatophyta</taxon>
        <taxon>Magnoliopsida</taxon>
        <taxon>eudicotyledons</taxon>
        <taxon>Gunneridae</taxon>
        <taxon>Pentapetalae</taxon>
        <taxon>rosids</taxon>
        <taxon>fabids</taxon>
        <taxon>Fabales</taxon>
        <taxon>Fabaceae</taxon>
        <taxon>Papilionoideae</taxon>
        <taxon>50 kb inversion clade</taxon>
        <taxon>genistoids sensu lato</taxon>
        <taxon>core genistoids</taxon>
        <taxon>Genisteae</taxon>
        <taxon>Lupinus</taxon>
    </lineage>
</organism>
<accession>A0A1J7G1Z4</accession>
<feature type="compositionally biased region" description="Basic and acidic residues" evidence="1">
    <location>
        <begin position="35"/>
        <end position="54"/>
    </location>
</feature>
<proteinExistence type="predicted"/>
<gene>
    <name evidence="2" type="ORF">TanjilG_19324</name>
</gene>
<keyword evidence="3" id="KW-1185">Reference proteome</keyword>
<feature type="compositionally biased region" description="Polar residues" evidence="1">
    <location>
        <begin position="55"/>
        <end position="68"/>
    </location>
</feature>
<dbReference type="Proteomes" id="UP000188354">
    <property type="component" value="Chromosome LG17"/>
</dbReference>
<dbReference type="Gramene" id="OIV94318">
    <property type="protein sequence ID" value="OIV94318"/>
    <property type="gene ID" value="TanjilG_19324"/>
</dbReference>
<evidence type="ECO:0000256" key="1">
    <source>
        <dbReference type="SAM" id="MobiDB-lite"/>
    </source>
</evidence>
<feature type="region of interest" description="Disordered" evidence="1">
    <location>
        <begin position="27"/>
        <end position="68"/>
    </location>
</feature>
<reference evidence="2 3" key="1">
    <citation type="journal article" date="2017" name="Plant Biotechnol. J.">
        <title>A comprehensive draft genome sequence for lupin (Lupinus angustifolius), an emerging health food: insights into plant-microbe interactions and legume evolution.</title>
        <authorList>
            <person name="Hane J.K."/>
            <person name="Ming Y."/>
            <person name="Kamphuis L.G."/>
            <person name="Nelson M.N."/>
            <person name="Garg G."/>
            <person name="Atkins C.A."/>
            <person name="Bayer P.E."/>
            <person name="Bravo A."/>
            <person name="Bringans S."/>
            <person name="Cannon S."/>
            <person name="Edwards D."/>
            <person name="Foley R."/>
            <person name="Gao L.L."/>
            <person name="Harrison M.J."/>
            <person name="Huang W."/>
            <person name="Hurgobin B."/>
            <person name="Li S."/>
            <person name="Liu C.W."/>
            <person name="McGrath A."/>
            <person name="Morahan G."/>
            <person name="Murray J."/>
            <person name="Weller J."/>
            <person name="Jian J."/>
            <person name="Singh K.B."/>
        </authorList>
    </citation>
    <scope>NUCLEOTIDE SEQUENCE [LARGE SCALE GENOMIC DNA]</scope>
    <source>
        <strain evidence="3">cv. Tanjil</strain>
        <tissue evidence="2">Whole plant</tissue>
    </source>
</reference>
<name>A0A1J7G1Z4_LUPAN</name>
<evidence type="ECO:0000313" key="2">
    <source>
        <dbReference type="EMBL" id="OIV94318.1"/>
    </source>
</evidence>